<dbReference type="Gene3D" id="3.40.50.720">
    <property type="entry name" value="NAD(P)-binding Rossmann-like Domain"/>
    <property type="match status" value="1"/>
</dbReference>
<dbReference type="Pfam" id="PF00107">
    <property type="entry name" value="ADH_zinc_N"/>
    <property type="match status" value="1"/>
</dbReference>
<dbReference type="GO" id="GO:0016651">
    <property type="term" value="F:oxidoreductase activity, acting on NAD(P)H"/>
    <property type="evidence" value="ECO:0007669"/>
    <property type="project" value="InterPro"/>
</dbReference>
<comment type="caution">
    <text evidence="5">The sequence shown here is derived from an EMBL/GenBank/DDBJ whole genome shotgun (WGS) entry which is preliminary data.</text>
</comment>
<evidence type="ECO:0000256" key="2">
    <source>
        <dbReference type="ARBA" id="ARBA00011245"/>
    </source>
</evidence>
<dbReference type="Proteomes" id="UP001280581">
    <property type="component" value="Unassembled WGS sequence"/>
</dbReference>
<dbReference type="PANTHER" id="PTHR45348">
    <property type="entry name" value="HYPOTHETICAL OXIDOREDUCTASE (EUROFUNG)"/>
    <property type="match status" value="1"/>
</dbReference>
<evidence type="ECO:0000313" key="5">
    <source>
        <dbReference type="EMBL" id="KAK3204108.1"/>
    </source>
</evidence>
<dbReference type="InterPro" id="IPR020843">
    <property type="entry name" value="ER"/>
</dbReference>
<dbReference type="InterPro" id="IPR047122">
    <property type="entry name" value="Trans-enoyl_RdTase-like"/>
</dbReference>
<name>A0AAN6LTE4_9PLEO</name>
<dbReference type="InterPro" id="IPR011032">
    <property type="entry name" value="GroES-like_sf"/>
</dbReference>
<evidence type="ECO:0000259" key="4">
    <source>
        <dbReference type="SMART" id="SM00829"/>
    </source>
</evidence>
<evidence type="ECO:0000313" key="6">
    <source>
        <dbReference type="Proteomes" id="UP001280581"/>
    </source>
</evidence>
<dbReference type="SMART" id="SM00829">
    <property type="entry name" value="PKS_ER"/>
    <property type="match status" value="1"/>
</dbReference>
<dbReference type="EMBL" id="WVTA01000010">
    <property type="protein sequence ID" value="KAK3204108.1"/>
    <property type="molecule type" value="Genomic_DNA"/>
</dbReference>
<dbReference type="Pfam" id="PF08240">
    <property type="entry name" value="ADH_N"/>
    <property type="match status" value="1"/>
</dbReference>
<protein>
    <recommendedName>
        <fullName evidence="4">Enoyl reductase (ER) domain-containing protein</fullName>
    </recommendedName>
</protein>
<dbReference type="Gene3D" id="3.90.180.10">
    <property type="entry name" value="Medium-chain alcohol dehydrogenases, catalytic domain"/>
    <property type="match status" value="1"/>
</dbReference>
<dbReference type="AlphaFoldDB" id="A0AAN6LTE4"/>
<evidence type="ECO:0000256" key="1">
    <source>
        <dbReference type="ARBA" id="ARBA00008072"/>
    </source>
</evidence>
<comment type="subunit">
    <text evidence="2">Monomer.</text>
</comment>
<organism evidence="5 6">
    <name type="scientific">Pseudopithomyces chartarum</name>
    <dbReference type="NCBI Taxonomy" id="1892770"/>
    <lineage>
        <taxon>Eukaryota</taxon>
        <taxon>Fungi</taxon>
        <taxon>Dikarya</taxon>
        <taxon>Ascomycota</taxon>
        <taxon>Pezizomycotina</taxon>
        <taxon>Dothideomycetes</taxon>
        <taxon>Pleosporomycetidae</taxon>
        <taxon>Pleosporales</taxon>
        <taxon>Massarineae</taxon>
        <taxon>Didymosphaeriaceae</taxon>
        <taxon>Pseudopithomyces</taxon>
    </lineage>
</organism>
<dbReference type="InterPro" id="IPR013154">
    <property type="entry name" value="ADH-like_N"/>
</dbReference>
<gene>
    <name evidence="5" type="ORF">GRF29_106g1824681</name>
</gene>
<comment type="similarity">
    <text evidence="1">Belongs to the zinc-containing alcohol dehydrogenase family.</text>
</comment>
<dbReference type="InterPro" id="IPR036291">
    <property type="entry name" value="NAD(P)-bd_dom_sf"/>
</dbReference>
<keyword evidence="6" id="KW-1185">Reference proteome</keyword>
<dbReference type="PANTHER" id="PTHR45348:SF2">
    <property type="entry name" value="ZINC-TYPE ALCOHOL DEHYDROGENASE-LIKE PROTEIN C2E1P3.01"/>
    <property type="match status" value="1"/>
</dbReference>
<accession>A0AAN6LTE4</accession>
<sequence length="339" mass="36100">MANKALVIPFKGASLELQTRGIPTPGSDQVVVRNHAVAINFIDNLQRNFGFKVPLYPIVIGADVSGVVQAVGEDVKNIKPGDRVAGYAFAGQGAFQEYTLLRNGGIVTLPSRTTFAEGAVLPMAIATSGVAIFLRMEIPWGPRLSPQNGIFFVHGASSSVGSAAVQLAKILGFEVFATAGNKNREFVKKLGANEVWDHRDGALVEKIVNAAAGRVIKYSFAAVSMGGASQVVARVLSAANSGRECKARLCVTTPWDEKEAVPEDIELTQTLASAAVTENNKFGVWLFNEFLKEKLESGEYVPSPEIKIIEGGLENGVVSALDTYRNGVSATKIVVPLIK</sequence>
<dbReference type="CDD" id="cd08249">
    <property type="entry name" value="enoyl_reductase_like"/>
    <property type="match status" value="1"/>
</dbReference>
<dbReference type="InterPro" id="IPR013149">
    <property type="entry name" value="ADH-like_C"/>
</dbReference>
<evidence type="ECO:0000256" key="3">
    <source>
        <dbReference type="ARBA" id="ARBA00023002"/>
    </source>
</evidence>
<feature type="domain" description="Enoyl reductase (ER)" evidence="4">
    <location>
        <begin position="12"/>
        <end position="335"/>
    </location>
</feature>
<dbReference type="SUPFAM" id="SSF51735">
    <property type="entry name" value="NAD(P)-binding Rossmann-fold domains"/>
    <property type="match status" value="1"/>
</dbReference>
<keyword evidence="3" id="KW-0560">Oxidoreductase</keyword>
<reference evidence="5 6" key="1">
    <citation type="submission" date="2021-02" db="EMBL/GenBank/DDBJ databases">
        <title>Genome assembly of Pseudopithomyces chartarum.</title>
        <authorList>
            <person name="Jauregui R."/>
            <person name="Singh J."/>
            <person name="Voisey C."/>
        </authorList>
    </citation>
    <scope>NUCLEOTIDE SEQUENCE [LARGE SCALE GENOMIC DNA]</scope>
    <source>
        <strain evidence="5 6">AGR01</strain>
    </source>
</reference>
<dbReference type="SUPFAM" id="SSF50129">
    <property type="entry name" value="GroES-like"/>
    <property type="match status" value="1"/>
</dbReference>
<proteinExistence type="inferred from homology"/>